<dbReference type="OrthoDB" id="332863at2759"/>
<dbReference type="Gene3D" id="3.60.15.10">
    <property type="entry name" value="Ribonuclease Z/Hydroxyacylglutathione hydrolase-like"/>
    <property type="match status" value="1"/>
</dbReference>
<protein>
    <recommendedName>
        <fullName evidence="1">Metallo-beta-lactamase domain-containing protein</fullName>
    </recommendedName>
</protein>
<evidence type="ECO:0000313" key="3">
    <source>
        <dbReference type="Proteomes" id="UP000054107"/>
    </source>
</evidence>
<dbReference type="PANTHER" id="PTHR15032:SF4">
    <property type="entry name" value="N-ACYL-PHOSPHATIDYLETHANOLAMINE-HYDROLYZING PHOSPHOLIPASE D"/>
    <property type="match status" value="1"/>
</dbReference>
<dbReference type="GO" id="GO:0070291">
    <property type="term" value="P:N-acylethanolamine metabolic process"/>
    <property type="evidence" value="ECO:0007669"/>
    <property type="project" value="TreeGrafter"/>
</dbReference>
<dbReference type="PANTHER" id="PTHR15032">
    <property type="entry name" value="N-ACYL-PHOSPHATIDYLETHANOLAMINE-HYDROLYZING PHOSPHOLIPASE D"/>
    <property type="match status" value="1"/>
</dbReference>
<feature type="domain" description="Metallo-beta-lactamase" evidence="1">
    <location>
        <begin position="186"/>
        <end position="384"/>
    </location>
</feature>
<dbReference type="InterPro" id="IPR036866">
    <property type="entry name" value="RibonucZ/Hydroxyglut_hydro"/>
</dbReference>
<keyword evidence="3" id="KW-1185">Reference proteome</keyword>
<gene>
    <name evidence="2" type="primary">PARPA_09977.1 scaffold 39144</name>
</gene>
<name>A0A0B7NK45_9FUNG</name>
<sequence>MAEKIKKISNTSRKKLFAGSSLSLFCSYTMPQVLKRVKSSNLAYKICCHHQTAVLVTVTAAATAIAYYWYHKSSAQHHHDIETQRLKGISKRKVLKRPEEKFASLRIEKRFVNPFEEWTEIPFYKTVLFWMGRWKGNGIPKCEKELDRTLPVMKPNLNQIKNASKSVSFTWFGQSTCLMTIDGLTVLSDPVFSKCSINDYFGPRRLRPIPCPLEDFIDNVDIVVVSHDHFDHLDESAVKKLGNSVVWYIPLGLKNWFVSRGVTNVIELDWWQEVCHKNSDLTIACVPAMHWSGSRTPFEKNNTLWCSYVIKASNDKIFFCGDTGYSPELFKAIGNLYAPFTLAAIPIGSFMPTQLMQHLHMGPEDAVKAHFDLGCPRLSVGIHWGTFMMSDEHYLAPRQVLDTVWQQYTKDLKNQALAVDQVDDSTNSSTPFTAAVDNIENNMAATKFITTAFGQTILIDH</sequence>
<dbReference type="EMBL" id="LN732614">
    <property type="protein sequence ID" value="CEP15737.1"/>
    <property type="molecule type" value="Genomic_DNA"/>
</dbReference>
<dbReference type="SUPFAM" id="SSF56281">
    <property type="entry name" value="Metallo-hydrolase/oxidoreductase"/>
    <property type="match status" value="1"/>
</dbReference>
<evidence type="ECO:0000259" key="1">
    <source>
        <dbReference type="Pfam" id="PF12706"/>
    </source>
</evidence>
<dbReference type="GO" id="GO:0070290">
    <property type="term" value="F:N-acylphosphatidylethanolamine-specific phospholipase D activity"/>
    <property type="evidence" value="ECO:0007669"/>
    <property type="project" value="TreeGrafter"/>
</dbReference>
<dbReference type="Pfam" id="PF12706">
    <property type="entry name" value="Lactamase_B_2"/>
    <property type="match status" value="1"/>
</dbReference>
<dbReference type="STRING" id="35722.A0A0B7NK45"/>
<evidence type="ECO:0000313" key="2">
    <source>
        <dbReference type="EMBL" id="CEP15737.1"/>
    </source>
</evidence>
<dbReference type="GO" id="GO:0005737">
    <property type="term" value="C:cytoplasm"/>
    <property type="evidence" value="ECO:0007669"/>
    <property type="project" value="TreeGrafter"/>
</dbReference>
<dbReference type="InterPro" id="IPR001279">
    <property type="entry name" value="Metallo-B-lactamas"/>
</dbReference>
<dbReference type="Proteomes" id="UP000054107">
    <property type="component" value="Unassembled WGS sequence"/>
</dbReference>
<dbReference type="AlphaFoldDB" id="A0A0B7NK45"/>
<reference evidence="2 3" key="1">
    <citation type="submission" date="2014-09" db="EMBL/GenBank/DDBJ databases">
        <authorList>
            <person name="Ellenberger Sabrina"/>
        </authorList>
    </citation>
    <scope>NUCLEOTIDE SEQUENCE [LARGE SCALE GENOMIC DNA]</scope>
    <source>
        <strain evidence="2 3">CBS 412.66</strain>
    </source>
</reference>
<accession>A0A0B7NK45</accession>
<proteinExistence type="predicted"/>
<dbReference type="GO" id="GO:0070292">
    <property type="term" value="P:N-acylphosphatidylethanolamine metabolic process"/>
    <property type="evidence" value="ECO:0007669"/>
    <property type="project" value="TreeGrafter"/>
</dbReference>
<organism evidence="2 3">
    <name type="scientific">Parasitella parasitica</name>
    <dbReference type="NCBI Taxonomy" id="35722"/>
    <lineage>
        <taxon>Eukaryota</taxon>
        <taxon>Fungi</taxon>
        <taxon>Fungi incertae sedis</taxon>
        <taxon>Mucoromycota</taxon>
        <taxon>Mucoromycotina</taxon>
        <taxon>Mucoromycetes</taxon>
        <taxon>Mucorales</taxon>
        <taxon>Mucorineae</taxon>
        <taxon>Mucoraceae</taxon>
        <taxon>Parasitella</taxon>
    </lineage>
</organism>